<dbReference type="SUPFAM" id="SSF110857">
    <property type="entry name" value="Gamma-glutamyl cyclotransferase-like"/>
    <property type="match status" value="1"/>
</dbReference>
<evidence type="ECO:0000256" key="3">
    <source>
        <dbReference type="ARBA" id="ARBA00030602"/>
    </source>
</evidence>
<protein>
    <recommendedName>
        <fullName evidence="3">Putative gamma-glutamylcyclotransferase</fullName>
    </recommendedName>
</protein>
<dbReference type="InterPro" id="IPR045038">
    <property type="entry name" value="AIG2-like"/>
</dbReference>
<dbReference type="GO" id="GO:0016740">
    <property type="term" value="F:transferase activity"/>
    <property type="evidence" value="ECO:0007669"/>
    <property type="project" value="UniProtKB-KW"/>
</dbReference>
<keyword evidence="6" id="KW-1185">Reference proteome</keyword>
<dbReference type="OMA" id="DPEPWQK"/>
<reference evidence="5 6" key="1">
    <citation type="journal article" date="2015" name="Genome Biol. Evol.">
        <title>Phylogenomic analyses indicate that early fungi evolved digesting cell walls of algal ancestors of land plants.</title>
        <authorList>
            <person name="Chang Y."/>
            <person name="Wang S."/>
            <person name="Sekimoto S."/>
            <person name="Aerts A.L."/>
            <person name="Choi C."/>
            <person name="Clum A."/>
            <person name="LaButti K.M."/>
            <person name="Lindquist E.A."/>
            <person name="Yee Ngan C."/>
            <person name="Ohm R.A."/>
            <person name="Salamov A.A."/>
            <person name="Grigoriev I.V."/>
            <person name="Spatafora J.W."/>
            <person name="Berbee M.L."/>
        </authorList>
    </citation>
    <scope>NUCLEOTIDE SEQUENCE [LARGE SCALE GENOMIC DNA]</scope>
    <source>
        <strain evidence="5 6">NRRL 28638</strain>
    </source>
</reference>
<dbReference type="CDD" id="cd06661">
    <property type="entry name" value="GGCT_like"/>
    <property type="match status" value="1"/>
</dbReference>
<dbReference type="PANTHER" id="PTHR31544:SF2">
    <property type="entry name" value="AIG2-LIKE PROTEIN D"/>
    <property type="match status" value="1"/>
</dbReference>
<evidence type="ECO:0000256" key="1">
    <source>
        <dbReference type="ARBA" id="ARBA00008861"/>
    </source>
</evidence>
<evidence type="ECO:0000259" key="4">
    <source>
        <dbReference type="Pfam" id="PF06094"/>
    </source>
</evidence>
<dbReference type="InterPro" id="IPR009288">
    <property type="entry name" value="AIG2-like_dom"/>
</dbReference>
<name>A0A137PFI1_CONC2</name>
<evidence type="ECO:0000256" key="2">
    <source>
        <dbReference type="ARBA" id="ARBA00022679"/>
    </source>
</evidence>
<evidence type="ECO:0000313" key="5">
    <source>
        <dbReference type="EMBL" id="KXN73759.1"/>
    </source>
</evidence>
<dbReference type="Pfam" id="PF06094">
    <property type="entry name" value="GGACT"/>
    <property type="match status" value="1"/>
</dbReference>
<organism evidence="5 6">
    <name type="scientific">Conidiobolus coronatus (strain ATCC 28846 / CBS 209.66 / NRRL 28638)</name>
    <name type="common">Delacroixia coronata</name>
    <dbReference type="NCBI Taxonomy" id="796925"/>
    <lineage>
        <taxon>Eukaryota</taxon>
        <taxon>Fungi</taxon>
        <taxon>Fungi incertae sedis</taxon>
        <taxon>Zoopagomycota</taxon>
        <taxon>Entomophthoromycotina</taxon>
        <taxon>Entomophthoromycetes</taxon>
        <taxon>Entomophthorales</taxon>
        <taxon>Ancylistaceae</taxon>
        <taxon>Conidiobolus</taxon>
    </lineage>
</organism>
<feature type="domain" description="Gamma-glutamylcyclotransferase AIG2-like" evidence="4">
    <location>
        <begin position="3"/>
        <end position="132"/>
    </location>
</feature>
<evidence type="ECO:0000313" key="6">
    <source>
        <dbReference type="Proteomes" id="UP000070444"/>
    </source>
</evidence>
<accession>A0A137PFI1</accession>
<comment type="similarity">
    <text evidence="1">Belongs to the gamma-glutamylcyclotransferase family.</text>
</comment>
<dbReference type="Proteomes" id="UP000070444">
    <property type="component" value="Unassembled WGS sequence"/>
</dbReference>
<keyword evidence="2" id="KW-0808">Transferase</keyword>
<dbReference type="EMBL" id="KQ964431">
    <property type="protein sequence ID" value="KXN73759.1"/>
    <property type="molecule type" value="Genomic_DNA"/>
</dbReference>
<dbReference type="AlphaFoldDB" id="A0A137PFI1"/>
<gene>
    <name evidence="5" type="ORF">CONCODRAFT_15241</name>
</gene>
<dbReference type="Gene3D" id="3.10.490.10">
    <property type="entry name" value="Gamma-glutamyl cyclotransferase-like"/>
    <property type="match status" value="1"/>
</dbReference>
<sequence>MNVFVYGTLMTEAIFDKVVFTNENQVRIIFKRSEAVLKDYKRFTAPNRDYPGILPLKTGSKCYKVRGILIEGLFKHHIEALDYFEGPEYKRVPVLISSKGNNSTEEKLVYADTYIWKEELSAEELLKLPEWDDEYFKNAGAKDWINKRENFYWD</sequence>
<dbReference type="PANTHER" id="PTHR31544">
    <property type="entry name" value="AIG2-LIKE PROTEIN D"/>
    <property type="match status" value="1"/>
</dbReference>
<proteinExistence type="inferred from homology"/>
<dbReference type="InterPro" id="IPR013024">
    <property type="entry name" value="GGCT-like"/>
</dbReference>
<dbReference type="OrthoDB" id="1044435at2759"/>
<dbReference type="InterPro" id="IPR036568">
    <property type="entry name" value="GGCT-like_sf"/>
</dbReference>